<evidence type="ECO:0000256" key="4">
    <source>
        <dbReference type="ARBA" id="ARBA00022527"/>
    </source>
</evidence>
<dbReference type="InterPro" id="IPR003609">
    <property type="entry name" value="Pan_app"/>
</dbReference>
<dbReference type="PROSITE" id="PS50948">
    <property type="entry name" value="PAN"/>
    <property type="match status" value="1"/>
</dbReference>
<dbReference type="FunFam" id="1.10.510.10:FF:001019">
    <property type="entry name" value="G-type lectin S-receptor-like serine/threonine-protein kinase B120"/>
    <property type="match status" value="1"/>
</dbReference>
<dbReference type="PROSITE" id="PS00107">
    <property type="entry name" value="PROTEIN_KINASE_ATP"/>
    <property type="match status" value="1"/>
</dbReference>
<dbReference type="Pfam" id="PF00954">
    <property type="entry name" value="S_locus_glycop"/>
    <property type="match status" value="1"/>
</dbReference>
<keyword evidence="7 20" id="KW-0808">Transferase</keyword>
<keyword evidence="4 20" id="KW-0723">Serine/threonine-protein kinase</keyword>
<dbReference type="GO" id="GO:0004674">
    <property type="term" value="F:protein serine/threonine kinase activity"/>
    <property type="evidence" value="ECO:0007669"/>
    <property type="project" value="UniProtKB-KW"/>
</dbReference>
<gene>
    <name evidence="26" type="ORF">Taro_030479</name>
</gene>
<evidence type="ECO:0000259" key="24">
    <source>
        <dbReference type="PROSITE" id="PS50927"/>
    </source>
</evidence>
<dbReference type="InterPro" id="IPR001480">
    <property type="entry name" value="Bulb-type_lectin_dom"/>
</dbReference>
<dbReference type="InterPro" id="IPR001245">
    <property type="entry name" value="Ser-Thr/Tyr_kinase_cat_dom"/>
</dbReference>
<feature type="domain" description="Bulb-type lectin" evidence="24">
    <location>
        <begin position="41"/>
        <end position="163"/>
    </location>
</feature>
<dbReference type="InterPro" id="IPR011009">
    <property type="entry name" value="Kinase-like_dom_sf"/>
</dbReference>
<keyword evidence="10" id="KW-0677">Repeat</keyword>
<dbReference type="EMBL" id="NMUH01002098">
    <property type="protein sequence ID" value="MQL97784.1"/>
    <property type="molecule type" value="Genomic_DNA"/>
</dbReference>
<evidence type="ECO:0000256" key="13">
    <source>
        <dbReference type="ARBA" id="ARBA00022840"/>
    </source>
</evidence>
<dbReference type="CDD" id="cd00028">
    <property type="entry name" value="B_lectin"/>
    <property type="match status" value="1"/>
</dbReference>
<dbReference type="PROSITE" id="PS50011">
    <property type="entry name" value="PROTEIN_KINASE_DOM"/>
    <property type="match status" value="1"/>
</dbReference>
<dbReference type="SMART" id="SM00220">
    <property type="entry name" value="S_TKc"/>
    <property type="match status" value="1"/>
</dbReference>
<dbReference type="PANTHER" id="PTHR32444">
    <property type="entry name" value="BULB-TYPE LECTIN DOMAIN-CONTAINING PROTEIN"/>
    <property type="match status" value="1"/>
</dbReference>
<evidence type="ECO:0000256" key="15">
    <source>
        <dbReference type="ARBA" id="ARBA00023035"/>
    </source>
</evidence>
<evidence type="ECO:0000313" key="27">
    <source>
        <dbReference type="Proteomes" id="UP000652761"/>
    </source>
</evidence>
<keyword evidence="15" id="KW-0430">Lectin</keyword>
<feature type="compositionally biased region" description="Polar residues" evidence="22">
    <location>
        <begin position="750"/>
        <end position="759"/>
    </location>
</feature>
<evidence type="ECO:0000256" key="7">
    <source>
        <dbReference type="ARBA" id="ARBA00022679"/>
    </source>
</evidence>
<feature type="region of interest" description="Disordered" evidence="22">
    <location>
        <begin position="740"/>
        <end position="780"/>
    </location>
</feature>
<comment type="caution">
    <text evidence="26">The sequence shown here is derived from an EMBL/GenBank/DDBJ whole genome shotgun (WGS) entry which is preliminary data.</text>
</comment>
<dbReference type="InterPro" id="IPR000719">
    <property type="entry name" value="Prot_kinase_dom"/>
</dbReference>
<accession>A0A843VY19</accession>
<dbReference type="InterPro" id="IPR008271">
    <property type="entry name" value="Ser/Thr_kinase_AS"/>
</dbReference>
<evidence type="ECO:0000256" key="21">
    <source>
        <dbReference type="PROSITE-ProRule" id="PRU10141"/>
    </source>
</evidence>
<protein>
    <recommendedName>
        <fullName evidence="20">Receptor-like serine/threonine-protein kinase</fullName>
        <ecNumber evidence="20">2.7.11.1</ecNumber>
    </recommendedName>
</protein>
<comment type="catalytic activity">
    <reaction evidence="20">
        <text>L-threonyl-[protein] + ATP = O-phospho-L-threonyl-[protein] + ADP + H(+)</text>
        <dbReference type="Rhea" id="RHEA:46608"/>
        <dbReference type="Rhea" id="RHEA-COMP:11060"/>
        <dbReference type="Rhea" id="RHEA-COMP:11605"/>
        <dbReference type="ChEBI" id="CHEBI:15378"/>
        <dbReference type="ChEBI" id="CHEBI:30013"/>
        <dbReference type="ChEBI" id="CHEBI:30616"/>
        <dbReference type="ChEBI" id="CHEBI:61977"/>
        <dbReference type="ChEBI" id="CHEBI:456216"/>
        <dbReference type="EC" id="2.7.11.1"/>
    </reaction>
</comment>
<dbReference type="Proteomes" id="UP000652761">
    <property type="component" value="Unassembled WGS sequence"/>
</dbReference>
<evidence type="ECO:0000313" key="26">
    <source>
        <dbReference type="EMBL" id="MQL97784.1"/>
    </source>
</evidence>
<dbReference type="CDD" id="cd01098">
    <property type="entry name" value="PAN_AP_plant"/>
    <property type="match status" value="1"/>
</dbReference>
<evidence type="ECO:0000256" key="12">
    <source>
        <dbReference type="ARBA" id="ARBA00022777"/>
    </source>
</evidence>
<evidence type="ECO:0000256" key="19">
    <source>
        <dbReference type="ARBA" id="ARBA00023180"/>
    </source>
</evidence>
<dbReference type="Pfam" id="PF07714">
    <property type="entry name" value="PK_Tyr_Ser-Thr"/>
    <property type="match status" value="1"/>
</dbReference>
<evidence type="ECO:0000256" key="1">
    <source>
        <dbReference type="ARBA" id="ARBA00004236"/>
    </source>
</evidence>
<dbReference type="InterPro" id="IPR024171">
    <property type="entry name" value="SRK-like_kinase"/>
</dbReference>
<name>A0A843VY19_COLES</name>
<dbReference type="OrthoDB" id="1910371at2759"/>
<dbReference type="Gene3D" id="1.10.510.10">
    <property type="entry name" value="Transferase(Phosphotransferase) domain 1"/>
    <property type="match status" value="2"/>
</dbReference>
<evidence type="ECO:0000259" key="23">
    <source>
        <dbReference type="PROSITE" id="PS50011"/>
    </source>
</evidence>
<dbReference type="EC" id="2.7.11.1" evidence="20"/>
<dbReference type="InterPro" id="IPR000858">
    <property type="entry name" value="S_locus_glycoprot_dom"/>
</dbReference>
<keyword evidence="17" id="KW-1015">Disulfide bond</keyword>
<dbReference type="InterPro" id="IPR021820">
    <property type="entry name" value="S-locus_recpt_kinase_C"/>
</dbReference>
<dbReference type="Pfam" id="PF08276">
    <property type="entry name" value="PAN_2"/>
    <property type="match status" value="1"/>
</dbReference>
<reference evidence="26" key="1">
    <citation type="submission" date="2017-07" db="EMBL/GenBank/DDBJ databases">
        <title>Taro Niue Genome Assembly and Annotation.</title>
        <authorList>
            <person name="Atibalentja N."/>
            <person name="Keating K."/>
            <person name="Fields C.J."/>
        </authorList>
    </citation>
    <scope>NUCLEOTIDE SEQUENCE</scope>
    <source>
        <strain evidence="26">Niue_2</strain>
        <tissue evidence="26">Leaf</tissue>
    </source>
</reference>
<evidence type="ECO:0000256" key="11">
    <source>
        <dbReference type="ARBA" id="ARBA00022741"/>
    </source>
</evidence>
<dbReference type="InterPro" id="IPR036426">
    <property type="entry name" value="Bulb-type_lectin_dom_sf"/>
</dbReference>
<keyword evidence="6" id="KW-0348">Hemagglutinin</keyword>
<evidence type="ECO:0000256" key="22">
    <source>
        <dbReference type="SAM" id="MobiDB-lite"/>
    </source>
</evidence>
<evidence type="ECO:0000256" key="20">
    <source>
        <dbReference type="PIRNR" id="PIRNR000641"/>
    </source>
</evidence>
<dbReference type="InterPro" id="IPR017441">
    <property type="entry name" value="Protein_kinase_ATP_BS"/>
</dbReference>
<dbReference type="Gene3D" id="2.90.10.30">
    <property type="match status" value="1"/>
</dbReference>
<evidence type="ECO:0000256" key="16">
    <source>
        <dbReference type="ARBA" id="ARBA00023136"/>
    </source>
</evidence>
<keyword evidence="19" id="KW-0325">Glycoprotein</keyword>
<evidence type="ECO:0000256" key="17">
    <source>
        <dbReference type="ARBA" id="ARBA00023157"/>
    </source>
</evidence>
<dbReference type="SUPFAM" id="SSF56112">
    <property type="entry name" value="Protein kinase-like (PK-like)"/>
    <property type="match status" value="1"/>
</dbReference>
<dbReference type="FunFam" id="3.30.200.20:FF:000330">
    <property type="entry name" value="G-type lectin S-receptor-like serine/threonine-protein kinase At4g03230"/>
    <property type="match status" value="1"/>
</dbReference>
<sequence>MGFASSGYGGGRWGILGCSVSSLLLIVIILGSSFPIVAHAAEILYKRQSLSLNESLESAGGRFRLGFFSRGSSPKRYYLGIWYNTSGEAVVWVANRATPLNDTAGGRLTILDNGTLAVVDGAGAPYWSSNSTIDWSNSSATLEDDGAFVLRAGDGVSQLWSSFDHPTDTFIPKMEMTADPAKRQAPRFVSWRSLDDPAPGNYSLGLDPNGSGQLYIWNGEKFRWRSGQWNRESFIGITRMRPLSIYGFNLAVGDNGTMSLTFTPPDDTLLRFVMAWDGVERTSTLNQSSQEWGVVWEQPLTDCETYNFCGRNGICSNESSCSCLRGFQPRSELEWNAGDRSSGCVRRTLLGCQSNSTNSTNSSSPSGVAGDAFARFDNVKLPDFAETILRIDEDTCAALCSGNCSCIGYAYVTSIGCMVWTGDLVDLAEFVNSTNGKTLFLKLAGSEFTESEWWRNGEEAGDYTPDQGVSTGVRQDFSGPRDQLLDDEQNGAKASDLPMFSFDAIAAATDNFSDSNKLGQGGFGHVYRGVLPAGEEIAVKRLSRSSGQGVDEFKNEVTLIAKLQHRNLVRLLGCCIQGEEKILIYEYMPNKSLDSFLFNPTRQPMLDWRKRFDIIEGVARGLLYLHRDSRLRVVHRDLKASNILLDEEMNPKISDFGMARIFGGNQNSDSTNRVVWQLWTADREEEIIDPCIRDSCPAQQVLRCIHIGLLCVQDRAHDRPTMSTVVIMLGSEAPIHQVPKQPTFAAEGSPSETGSQSQSQKDDGDGFSVNDVTITTLTGR</sequence>
<evidence type="ECO:0000259" key="25">
    <source>
        <dbReference type="PROSITE" id="PS50948"/>
    </source>
</evidence>
<feature type="binding site" evidence="21">
    <location>
        <position position="540"/>
    </location>
    <ligand>
        <name>ATP</name>
        <dbReference type="ChEBI" id="CHEBI:30616"/>
    </ligand>
</feature>
<dbReference type="GO" id="GO:0051707">
    <property type="term" value="P:response to other organism"/>
    <property type="evidence" value="ECO:0007669"/>
    <property type="project" value="UniProtKB-ARBA"/>
</dbReference>
<evidence type="ECO:0000256" key="8">
    <source>
        <dbReference type="ARBA" id="ARBA00022692"/>
    </source>
</evidence>
<dbReference type="Gene3D" id="3.30.200.20">
    <property type="entry name" value="Phosphorylase Kinase, domain 1"/>
    <property type="match status" value="1"/>
</dbReference>
<keyword evidence="27" id="KW-1185">Reference proteome</keyword>
<keyword evidence="15" id="KW-0465">Mannose-binding</keyword>
<evidence type="ECO:0000256" key="5">
    <source>
        <dbReference type="ARBA" id="ARBA00022536"/>
    </source>
</evidence>
<comment type="similarity">
    <text evidence="20">Belongs to the protein kinase superfamily. Ser/Thr protein kinase family.</text>
</comment>
<keyword evidence="11 20" id="KW-0547">Nucleotide-binding</keyword>
<dbReference type="PROSITE" id="PS50927">
    <property type="entry name" value="BULB_LECTIN"/>
    <property type="match status" value="1"/>
</dbReference>
<dbReference type="PANTHER" id="PTHR32444:SF242">
    <property type="entry name" value="G-TYPE LECTIN S-RECEPTOR-LIKE SERINE_THREONINE-PROTEIN KINASE RKS1"/>
    <property type="match status" value="1"/>
</dbReference>
<evidence type="ECO:0000256" key="2">
    <source>
        <dbReference type="ARBA" id="ARBA00004479"/>
    </source>
</evidence>
<keyword evidence="5" id="KW-0245">EGF-like domain</keyword>
<comment type="catalytic activity">
    <reaction evidence="20">
        <text>L-seryl-[protein] + ATP = O-phospho-L-seryl-[protein] + ADP + H(+)</text>
        <dbReference type="Rhea" id="RHEA:17989"/>
        <dbReference type="Rhea" id="RHEA-COMP:9863"/>
        <dbReference type="Rhea" id="RHEA-COMP:11604"/>
        <dbReference type="ChEBI" id="CHEBI:15378"/>
        <dbReference type="ChEBI" id="CHEBI:29999"/>
        <dbReference type="ChEBI" id="CHEBI:30616"/>
        <dbReference type="ChEBI" id="CHEBI:83421"/>
        <dbReference type="ChEBI" id="CHEBI:456216"/>
        <dbReference type="EC" id="2.7.11.1"/>
    </reaction>
</comment>
<proteinExistence type="inferred from homology"/>
<dbReference type="GO" id="GO:0005886">
    <property type="term" value="C:plasma membrane"/>
    <property type="evidence" value="ECO:0007669"/>
    <property type="project" value="UniProtKB-SubCell"/>
</dbReference>
<evidence type="ECO:0000256" key="14">
    <source>
        <dbReference type="ARBA" id="ARBA00022989"/>
    </source>
</evidence>
<dbReference type="GO" id="GO:0005537">
    <property type="term" value="F:D-mannose binding"/>
    <property type="evidence" value="ECO:0007669"/>
    <property type="project" value="UniProtKB-KW"/>
</dbReference>
<dbReference type="GO" id="GO:0005524">
    <property type="term" value="F:ATP binding"/>
    <property type="evidence" value="ECO:0007669"/>
    <property type="project" value="UniProtKB-UniRule"/>
</dbReference>
<keyword evidence="16" id="KW-0472">Membrane</keyword>
<dbReference type="Pfam" id="PF11883">
    <property type="entry name" value="DUF3403"/>
    <property type="match status" value="1"/>
</dbReference>
<keyword evidence="14" id="KW-1133">Transmembrane helix</keyword>
<keyword evidence="13 20" id="KW-0067">ATP-binding</keyword>
<organism evidence="26 27">
    <name type="scientific">Colocasia esculenta</name>
    <name type="common">Wild taro</name>
    <name type="synonym">Arum esculentum</name>
    <dbReference type="NCBI Taxonomy" id="4460"/>
    <lineage>
        <taxon>Eukaryota</taxon>
        <taxon>Viridiplantae</taxon>
        <taxon>Streptophyta</taxon>
        <taxon>Embryophyta</taxon>
        <taxon>Tracheophyta</taxon>
        <taxon>Spermatophyta</taxon>
        <taxon>Magnoliopsida</taxon>
        <taxon>Liliopsida</taxon>
        <taxon>Araceae</taxon>
        <taxon>Aroideae</taxon>
        <taxon>Colocasieae</taxon>
        <taxon>Colocasia</taxon>
    </lineage>
</organism>
<dbReference type="AlphaFoldDB" id="A0A843VY19"/>
<keyword evidence="12 20" id="KW-0418">Kinase</keyword>
<evidence type="ECO:0000256" key="9">
    <source>
        <dbReference type="ARBA" id="ARBA00022729"/>
    </source>
</evidence>
<dbReference type="SMART" id="SM00108">
    <property type="entry name" value="B_lectin"/>
    <property type="match status" value="1"/>
</dbReference>
<comment type="subcellular location">
    <subcellularLocation>
        <location evidence="1">Cell membrane</location>
    </subcellularLocation>
    <subcellularLocation>
        <location evidence="2">Membrane</location>
        <topology evidence="2">Single-pass type I membrane protein</topology>
    </subcellularLocation>
</comment>
<keyword evidence="8" id="KW-0812">Transmembrane</keyword>
<dbReference type="GO" id="GO:0048544">
    <property type="term" value="P:recognition of pollen"/>
    <property type="evidence" value="ECO:0007669"/>
    <property type="project" value="InterPro"/>
</dbReference>
<evidence type="ECO:0000256" key="3">
    <source>
        <dbReference type="ARBA" id="ARBA00022475"/>
    </source>
</evidence>
<keyword evidence="9" id="KW-0732">Signal</keyword>
<feature type="domain" description="Apple" evidence="25">
    <location>
        <begin position="352"/>
        <end position="444"/>
    </location>
</feature>
<keyword evidence="18" id="KW-0675">Receptor</keyword>
<evidence type="ECO:0000256" key="10">
    <source>
        <dbReference type="ARBA" id="ARBA00022737"/>
    </source>
</evidence>
<dbReference type="PROSITE" id="PS00108">
    <property type="entry name" value="PROTEIN_KINASE_ST"/>
    <property type="match status" value="1"/>
</dbReference>
<evidence type="ECO:0000256" key="18">
    <source>
        <dbReference type="ARBA" id="ARBA00023170"/>
    </source>
</evidence>
<dbReference type="Pfam" id="PF01453">
    <property type="entry name" value="B_lectin"/>
    <property type="match status" value="1"/>
</dbReference>
<dbReference type="SMART" id="SM00473">
    <property type="entry name" value="PAN_AP"/>
    <property type="match status" value="1"/>
</dbReference>
<evidence type="ECO:0000256" key="6">
    <source>
        <dbReference type="ARBA" id="ARBA00022546"/>
    </source>
</evidence>
<dbReference type="PIRSF" id="PIRSF000641">
    <property type="entry name" value="SRK"/>
    <property type="match status" value="1"/>
</dbReference>
<feature type="domain" description="Protein kinase" evidence="23">
    <location>
        <begin position="512"/>
        <end position="780"/>
    </location>
</feature>
<dbReference type="SUPFAM" id="SSF51110">
    <property type="entry name" value="alpha-D-mannose-specific plant lectins"/>
    <property type="match status" value="1"/>
</dbReference>
<keyword evidence="3" id="KW-1003">Cell membrane</keyword>
<feature type="compositionally biased region" description="Polar residues" evidence="22">
    <location>
        <begin position="770"/>
        <end position="780"/>
    </location>
</feature>